<reference evidence="3" key="2">
    <citation type="submission" date="2019-07" db="EMBL/GenBank/DDBJ databases">
        <authorList>
            <person name="Seetharam A."/>
            <person name="Woodhouse M."/>
            <person name="Cannon E."/>
        </authorList>
    </citation>
    <scope>NUCLEOTIDE SEQUENCE [LARGE SCALE GENOMIC DNA]</scope>
    <source>
        <strain evidence="3">cv. B73</strain>
    </source>
</reference>
<dbReference type="Proteomes" id="UP000007305">
    <property type="component" value="Chromosome 9"/>
</dbReference>
<dbReference type="EnsemblPlants" id="Zm00001eb394860_T001">
    <property type="protein sequence ID" value="Zm00001eb394860_P001"/>
    <property type="gene ID" value="Zm00001eb394860"/>
</dbReference>
<organism evidence="3 4">
    <name type="scientific">Zea mays</name>
    <name type="common">Maize</name>
    <dbReference type="NCBI Taxonomy" id="4577"/>
    <lineage>
        <taxon>Eukaryota</taxon>
        <taxon>Viridiplantae</taxon>
        <taxon>Streptophyta</taxon>
        <taxon>Embryophyta</taxon>
        <taxon>Tracheophyta</taxon>
        <taxon>Spermatophyta</taxon>
        <taxon>Magnoliopsida</taxon>
        <taxon>Liliopsida</taxon>
        <taxon>Poales</taxon>
        <taxon>Poaceae</taxon>
        <taxon>PACMAD clade</taxon>
        <taxon>Panicoideae</taxon>
        <taxon>Andropogonodae</taxon>
        <taxon>Andropogoneae</taxon>
        <taxon>Tripsacinae</taxon>
        <taxon>Zea</taxon>
    </lineage>
</organism>
<dbReference type="Gene3D" id="1.10.1620.20">
    <property type="entry name" value="ATP synthase, F1 complex, epsilon subunit superfamily, mitochondrial"/>
    <property type="match status" value="1"/>
</dbReference>
<protein>
    <submittedName>
        <fullName evidence="3">Uncharacterized protein</fullName>
    </submittedName>
</protein>
<evidence type="ECO:0000313" key="4">
    <source>
        <dbReference type="Proteomes" id="UP000007305"/>
    </source>
</evidence>
<evidence type="ECO:0000313" key="3">
    <source>
        <dbReference type="EnsemblPlants" id="Zm00001eb394860_P001"/>
    </source>
</evidence>
<dbReference type="GO" id="GO:0046933">
    <property type="term" value="F:proton-transporting ATP synthase activity, rotational mechanism"/>
    <property type="evidence" value="ECO:0007669"/>
    <property type="project" value="InterPro"/>
</dbReference>
<dbReference type="AlphaFoldDB" id="A0A804R525"/>
<dbReference type="GO" id="GO:0045259">
    <property type="term" value="C:proton-transporting ATP synthase complex"/>
    <property type="evidence" value="ECO:0007669"/>
    <property type="project" value="InterPro"/>
</dbReference>
<dbReference type="PANTHER" id="PTHR12448">
    <property type="entry name" value="ATP SYNTHASE EPSILON CHAIN, MITOCHONDRIAL"/>
    <property type="match status" value="1"/>
</dbReference>
<evidence type="ECO:0000256" key="2">
    <source>
        <dbReference type="SAM" id="MobiDB-lite"/>
    </source>
</evidence>
<accession>A0A804R525</accession>
<name>A0A804R525_MAIZE</name>
<dbReference type="GO" id="GO:0005743">
    <property type="term" value="C:mitochondrial inner membrane"/>
    <property type="evidence" value="ECO:0007669"/>
    <property type="project" value="InterPro"/>
</dbReference>
<keyword evidence="4" id="KW-1185">Reference proteome</keyword>
<dbReference type="InterPro" id="IPR036742">
    <property type="entry name" value="ATP_synth_F1_esu_sf_mt"/>
</dbReference>
<comment type="similarity">
    <text evidence="1">Belongs to the eukaryotic ATPase epsilon family.</text>
</comment>
<feature type="region of interest" description="Disordered" evidence="2">
    <location>
        <begin position="36"/>
        <end position="77"/>
    </location>
</feature>
<dbReference type="PANTHER" id="PTHR12448:SF0">
    <property type="entry name" value="ATP SYNTHASE SUBUNIT EPSILON, MITOCHONDRIAL"/>
    <property type="match status" value="1"/>
</dbReference>
<reference evidence="3" key="3">
    <citation type="submission" date="2021-05" db="UniProtKB">
        <authorList>
            <consortium name="EnsemblPlants"/>
        </authorList>
    </citation>
    <scope>IDENTIFICATION</scope>
    <source>
        <strain evidence="3">cv. B73</strain>
    </source>
</reference>
<feature type="compositionally biased region" description="Basic and acidic residues" evidence="2">
    <location>
        <begin position="36"/>
        <end position="49"/>
    </location>
</feature>
<dbReference type="InParanoid" id="A0A804R525"/>
<dbReference type="Pfam" id="PF04627">
    <property type="entry name" value="ATP-synt_Eps"/>
    <property type="match status" value="1"/>
</dbReference>
<dbReference type="CDD" id="cd12153">
    <property type="entry name" value="F1-ATPase_epsilon"/>
    <property type="match status" value="1"/>
</dbReference>
<dbReference type="InterPro" id="IPR006721">
    <property type="entry name" value="ATP_synth_F1_esu_mt"/>
</dbReference>
<proteinExistence type="inferred from homology"/>
<evidence type="ECO:0000256" key="1">
    <source>
        <dbReference type="ARBA" id="ARBA00009502"/>
    </source>
</evidence>
<reference evidence="4" key="1">
    <citation type="journal article" date="2009" name="Science">
        <title>The B73 maize genome: complexity, diversity, and dynamics.</title>
        <authorList>
            <person name="Schnable P.S."/>
            <person name="Ware D."/>
            <person name="Fulton R.S."/>
            <person name="Stein J.C."/>
            <person name="Wei F."/>
            <person name="Pasternak S."/>
            <person name="Liang C."/>
            <person name="Zhang J."/>
            <person name="Fulton L."/>
            <person name="Graves T.A."/>
            <person name="Minx P."/>
            <person name="Reily A.D."/>
            <person name="Courtney L."/>
            <person name="Kruchowski S.S."/>
            <person name="Tomlinson C."/>
            <person name="Strong C."/>
            <person name="Delehaunty K."/>
            <person name="Fronick C."/>
            <person name="Courtney B."/>
            <person name="Rock S.M."/>
            <person name="Belter E."/>
            <person name="Du F."/>
            <person name="Kim K."/>
            <person name="Abbott R.M."/>
            <person name="Cotton M."/>
            <person name="Levy A."/>
            <person name="Marchetto P."/>
            <person name="Ochoa K."/>
            <person name="Jackson S.M."/>
            <person name="Gillam B."/>
            <person name="Chen W."/>
            <person name="Yan L."/>
            <person name="Higginbotham J."/>
            <person name="Cardenas M."/>
            <person name="Waligorski J."/>
            <person name="Applebaum E."/>
            <person name="Phelps L."/>
            <person name="Falcone J."/>
            <person name="Kanchi K."/>
            <person name="Thane T."/>
            <person name="Scimone A."/>
            <person name="Thane N."/>
            <person name="Henke J."/>
            <person name="Wang T."/>
            <person name="Ruppert J."/>
            <person name="Shah N."/>
            <person name="Rotter K."/>
            <person name="Hodges J."/>
            <person name="Ingenthron E."/>
            <person name="Cordes M."/>
            <person name="Kohlberg S."/>
            <person name="Sgro J."/>
            <person name="Delgado B."/>
            <person name="Mead K."/>
            <person name="Chinwalla A."/>
            <person name="Leonard S."/>
            <person name="Crouse K."/>
            <person name="Collura K."/>
            <person name="Kudrna D."/>
            <person name="Currie J."/>
            <person name="He R."/>
            <person name="Angelova A."/>
            <person name="Rajasekar S."/>
            <person name="Mueller T."/>
            <person name="Lomeli R."/>
            <person name="Scara G."/>
            <person name="Ko A."/>
            <person name="Delaney K."/>
            <person name="Wissotski M."/>
            <person name="Lopez G."/>
            <person name="Campos D."/>
            <person name="Braidotti M."/>
            <person name="Ashley E."/>
            <person name="Golser W."/>
            <person name="Kim H."/>
            <person name="Lee S."/>
            <person name="Lin J."/>
            <person name="Dujmic Z."/>
            <person name="Kim W."/>
            <person name="Talag J."/>
            <person name="Zuccolo A."/>
            <person name="Fan C."/>
            <person name="Sebastian A."/>
            <person name="Kramer M."/>
            <person name="Spiegel L."/>
            <person name="Nascimento L."/>
            <person name="Zutavern T."/>
            <person name="Miller B."/>
            <person name="Ambroise C."/>
            <person name="Muller S."/>
            <person name="Spooner W."/>
            <person name="Narechania A."/>
            <person name="Ren L."/>
            <person name="Wei S."/>
            <person name="Kumari S."/>
            <person name="Faga B."/>
            <person name="Levy M.J."/>
            <person name="McMahan L."/>
            <person name="Van Buren P."/>
            <person name="Vaughn M.W."/>
            <person name="Ying K."/>
            <person name="Yeh C.-T."/>
            <person name="Emrich S.J."/>
            <person name="Jia Y."/>
            <person name="Kalyanaraman A."/>
            <person name="Hsia A.-P."/>
            <person name="Barbazuk W.B."/>
            <person name="Baucom R.S."/>
            <person name="Brutnell T.P."/>
            <person name="Carpita N.C."/>
            <person name="Chaparro C."/>
            <person name="Chia J.-M."/>
            <person name="Deragon J.-M."/>
            <person name="Estill J.C."/>
            <person name="Fu Y."/>
            <person name="Jeddeloh J.A."/>
            <person name="Han Y."/>
            <person name="Lee H."/>
            <person name="Li P."/>
            <person name="Lisch D.R."/>
            <person name="Liu S."/>
            <person name="Liu Z."/>
            <person name="Nagel D.H."/>
            <person name="McCann M.C."/>
            <person name="SanMiguel P."/>
            <person name="Myers A.M."/>
            <person name="Nettleton D."/>
            <person name="Nguyen J."/>
            <person name="Penning B.W."/>
            <person name="Ponnala L."/>
            <person name="Schneider K.L."/>
            <person name="Schwartz D.C."/>
            <person name="Sharma A."/>
            <person name="Soderlund C."/>
            <person name="Springer N.M."/>
            <person name="Sun Q."/>
            <person name="Wang H."/>
            <person name="Waterman M."/>
            <person name="Westerman R."/>
            <person name="Wolfgruber T.K."/>
            <person name="Yang L."/>
            <person name="Yu Y."/>
            <person name="Zhang L."/>
            <person name="Zhou S."/>
            <person name="Zhu Q."/>
            <person name="Bennetzen J.L."/>
            <person name="Dawe R.K."/>
            <person name="Jiang J."/>
            <person name="Jiang N."/>
            <person name="Presting G.G."/>
            <person name="Wessler S.R."/>
            <person name="Aluru S."/>
            <person name="Martienssen R.A."/>
            <person name="Clifton S.W."/>
            <person name="McCombie W.R."/>
            <person name="Wing R.A."/>
            <person name="Wilson R.K."/>
        </authorList>
    </citation>
    <scope>NUCLEOTIDE SEQUENCE [LARGE SCALE GENOMIC DNA]</scope>
    <source>
        <strain evidence="4">cv. B73</strain>
    </source>
</reference>
<dbReference type="SUPFAM" id="SSF48690">
    <property type="entry name" value="Epsilon subunit of mitochondrial F1F0-ATP synthase"/>
    <property type="match status" value="1"/>
</dbReference>
<dbReference type="Gramene" id="Zm00001eb394860_T001">
    <property type="protein sequence ID" value="Zm00001eb394860_P001"/>
    <property type="gene ID" value="Zm00001eb394860"/>
</dbReference>
<sequence>MTYIGYSNVCIVLEPDCLKEPFKSKAASREKVHFSISKWADDEQEKPSGNDDSVAGKFSPSRAATVDPPLHVNNPRW</sequence>